<evidence type="ECO:0000313" key="1">
    <source>
        <dbReference type="EMBL" id="KAI9908364.1"/>
    </source>
</evidence>
<reference evidence="1 2" key="1">
    <citation type="journal article" date="2022" name="bioRxiv">
        <title>The genome of the oomycete Peronosclerospora sorghi, a cosmopolitan pathogen of maize and sorghum, is inflated with dispersed pseudogenes.</title>
        <authorList>
            <person name="Fletcher K."/>
            <person name="Martin F."/>
            <person name="Isakeit T."/>
            <person name="Cavanaugh K."/>
            <person name="Magill C."/>
            <person name="Michelmore R."/>
        </authorList>
    </citation>
    <scope>NUCLEOTIDE SEQUENCE [LARGE SCALE GENOMIC DNA]</scope>
    <source>
        <strain evidence="1">P6</strain>
    </source>
</reference>
<organism evidence="1 2">
    <name type="scientific">Peronosclerospora sorghi</name>
    <dbReference type="NCBI Taxonomy" id="230839"/>
    <lineage>
        <taxon>Eukaryota</taxon>
        <taxon>Sar</taxon>
        <taxon>Stramenopiles</taxon>
        <taxon>Oomycota</taxon>
        <taxon>Peronosporomycetes</taxon>
        <taxon>Peronosporales</taxon>
        <taxon>Peronosporaceae</taxon>
        <taxon>Peronosclerospora</taxon>
    </lineage>
</organism>
<proteinExistence type="predicted"/>
<sequence length="208" mass="23804">MYNYFLGVASVLQEEYDLQDVIFSGVSAGCFPALVLAREMDVKDFFFKHNVPLIEHAAKSSYAGLGKWIPMVKHNLLKVIPSNAYQQVDKKLFFSVTEVPAFCNRLLTTWTSNEELVDCMLCSAHVPLYTTSLVASYRGKRFIDGGTSNNNPEPRLHAPHMVFQVWKWRWVAPYWVFVTTNAEWAVKMFRMGRADAATHLHEVDAVFF</sequence>
<comment type="caution">
    <text evidence="1">The sequence shown here is derived from an EMBL/GenBank/DDBJ whole genome shotgun (WGS) entry which is preliminary data.</text>
</comment>
<name>A0ACC0VPG0_9STRA</name>
<dbReference type="EMBL" id="CM047587">
    <property type="protein sequence ID" value="KAI9908364.1"/>
    <property type="molecule type" value="Genomic_DNA"/>
</dbReference>
<accession>A0ACC0VPG0</accession>
<protein>
    <submittedName>
        <fullName evidence="1">Uncharacterized protein</fullName>
    </submittedName>
</protein>
<dbReference type="Proteomes" id="UP001163321">
    <property type="component" value="Chromosome 8"/>
</dbReference>
<evidence type="ECO:0000313" key="2">
    <source>
        <dbReference type="Proteomes" id="UP001163321"/>
    </source>
</evidence>
<keyword evidence="2" id="KW-1185">Reference proteome</keyword>
<gene>
    <name evidence="1" type="ORF">PsorP6_003082</name>
</gene>